<keyword evidence="2" id="KW-1185">Reference proteome</keyword>
<dbReference type="Proteomes" id="UP000198744">
    <property type="component" value="Unassembled WGS sequence"/>
</dbReference>
<proteinExistence type="predicted"/>
<name>A0A1H7U753_9BACT</name>
<dbReference type="AlphaFoldDB" id="A0A1H7U753"/>
<accession>A0A1H7U753</accession>
<gene>
    <name evidence="1" type="ORF">SAMN04489760_1014</name>
</gene>
<dbReference type="RefSeq" id="WP_093881730.1">
    <property type="nucleotide sequence ID" value="NZ_FOBS01000001.1"/>
</dbReference>
<evidence type="ECO:0000313" key="1">
    <source>
        <dbReference type="EMBL" id="SEL92624.1"/>
    </source>
</evidence>
<organism evidence="1 2">
    <name type="scientific">Syntrophus gentianae</name>
    <dbReference type="NCBI Taxonomy" id="43775"/>
    <lineage>
        <taxon>Bacteria</taxon>
        <taxon>Pseudomonadati</taxon>
        <taxon>Thermodesulfobacteriota</taxon>
        <taxon>Syntrophia</taxon>
        <taxon>Syntrophales</taxon>
        <taxon>Syntrophaceae</taxon>
        <taxon>Syntrophus</taxon>
    </lineage>
</organism>
<reference evidence="1 2" key="1">
    <citation type="submission" date="2016-10" db="EMBL/GenBank/DDBJ databases">
        <authorList>
            <person name="de Groot N.N."/>
        </authorList>
    </citation>
    <scope>NUCLEOTIDE SEQUENCE [LARGE SCALE GENOMIC DNA]</scope>
    <source>
        <strain evidence="1 2">DSM 8423</strain>
    </source>
</reference>
<dbReference type="EMBL" id="FOBS01000001">
    <property type="protein sequence ID" value="SEL92624.1"/>
    <property type="molecule type" value="Genomic_DNA"/>
</dbReference>
<protein>
    <submittedName>
        <fullName evidence="1">Uncharacterized protein</fullName>
    </submittedName>
</protein>
<evidence type="ECO:0000313" key="2">
    <source>
        <dbReference type="Proteomes" id="UP000198744"/>
    </source>
</evidence>
<sequence length="457" mass="50334">MAPKTAAAREAEIQQTLNQIDPPGNAWNSVHAYLTSPGVAANLHEILHLGKWGGKDKVARNCIRAAMLLVWANGGSEDDAHAIKKLLGAKNAAFAEDALRKLWESIRQRVPLAPAVNRMAQLTGNTLQFMSNHTIYASGAMVAAGAGDEFKLFQQTAPVPIETWASAANCPDIGVKSMRLSQATLIAPGIQLEVVPPPAPPMGSNFHYLPWGSLIVTKYDIPAVPPHAAPPAGNPGLFFTAALGGCSVFIYGTKRNPSIYHLGADPIETALGYARGQHAWPAHVTDRTKKAAADMLSQYKPAAEDRKIGYHQAVVRFWRELCRDIRYQEGCDGYARWEVNKLDYSHGEAIVEKIRNMKTKLKTLIMRHQQNWENFEVYCQGKGSVFGIRDAQGNWSFYLQENFCFAYPNPHNPAQKIYTTVPIGLKRIFPDSQDLSRGVTWPNLNQVPDAQAFVVAP</sequence>